<keyword evidence="7 16" id="KW-0375">Hydrogen ion transport</keyword>
<evidence type="ECO:0000256" key="15">
    <source>
        <dbReference type="ARBA" id="ARBA00037847"/>
    </source>
</evidence>
<keyword evidence="11 16" id="KW-0066">ATP synthesis</keyword>
<keyword evidence="8 16" id="KW-1133">Transmembrane helix</keyword>
<evidence type="ECO:0000256" key="3">
    <source>
        <dbReference type="ARBA" id="ARBA00022475"/>
    </source>
</evidence>
<sequence>MNLNATILGQAAAFILFVWFCMNYVWPPIMEAIKKRQKEIHESISKAEHIQKDLELAQIDANKQLRKAKTNARLIIEQANKRKAQIIDEAKAEGRIEFNKIITQAQAKICAENKRTREELRKEIALLAIAGAEKIIERSVHKAGDSDIFDKLIAKL</sequence>
<evidence type="ECO:0000313" key="19">
    <source>
        <dbReference type="Proteomes" id="UP000683585"/>
    </source>
</evidence>
<evidence type="ECO:0000256" key="10">
    <source>
        <dbReference type="ARBA" id="ARBA00023136"/>
    </source>
</evidence>
<dbReference type="GO" id="GO:0045259">
    <property type="term" value="C:proton-transporting ATP synthase complex"/>
    <property type="evidence" value="ECO:0007669"/>
    <property type="project" value="UniProtKB-KW"/>
</dbReference>
<dbReference type="KEGG" id="ptf:PROFFT_A_06550"/>
<dbReference type="Proteomes" id="UP000683585">
    <property type="component" value="Chromosome"/>
</dbReference>
<accession>A0A8E4F0M4</accession>
<comment type="subunit">
    <text evidence="14">F-type ATPases have 2 components, F(1) - the catalytic core - and F(0) - the membrane proton channel. F(1) has five subunits: alpha(3), beta(3), gamma(1), delta(1), epsilon(1). F(0) has four main subunits: a(1), b(2) and c(10-14). The alpha and beta chains form an alternating ring which encloses part of the gamma chain. F(1) is attached to F(0) by a central stalk formed by the gamma and epsilon chains, while a peripheral stalk is formed by the delta and b chains.</text>
</comment>
<evidence type="ECO:0000256" key="8">
    <source>
        <dbReference type="ARBA" id="ARBA00022989"/>
    </source>
</evidence>
<reference evidence="18" key="1">
    <citation type="submission" date="2020-10" db="EMBL/GenBank/DDBJ databases">
        <authorList>
            <person name="Szabo G."/>
        </authorList>
    </citation>
    <scope>NUCLEOTIDE SEQUENCE</scope>
    <source>
        <strain evidence="18">PROFFT</strain>
    </source>
</reference>
<keyword evidence="6 16" id="KW-0812">Transmembrane</keyword>
<keyword evidence="10 16" id="KW-0472">Membrane</keyword>
<evidence type="ECO:0000256" key="4">
    <source>
        <dbReference type="ARBA" id="ARBA00022519"/>
    </source>
</evidence>
<evidence type="ECO:0000256" key="2">
    <source>
        <dbReference type="ARBA" id="ARBA00022448"/>
    </source>
</evidence>
<evidence type="ECO:0000256" key="12">
    <source>
        <dbReference type="ARBA" id="ARBA00025198"/>
    </source>
</evidence>
<organism evidence="18 19">
    <name type="scientific">Candidatus Profftia tarda</name>
    <dbReference type="NCBI Taxonomy" id="1177216"/>
    <lineage>
        <taxon>Bacteria</taxon>
        <taxon>Pseudomonadati</taxon>
        <taxon>Pseudomonadota</taxon>
        <taxon>Gammaproteobacteria</taxon>
        <taxon>Enterobacterales</taxon>
        <taxon>Enterobacteriaceae</taxon>
        <taxon>Candidatus Profftia</taxon>
    </lineage>
</organism>
<evidence type="ECO:0000313" key="18">
    <source>
        <dbReference type="EMBL" id="CAD6512822.1"/>
    </source>
</evidence>
<keyword evidence="2 16" id="KW-0813">Transport</keyword>
<dbReference type="InterPro" id="IPR005864">
    <property type="entry name" value="ATP_synth_F0_bsu_bac"/>
</dbReference>
<evidence type="ECO:0000256" key="17">
    <source>
        <dbReference type="RuleBase" id="RU003848"/>
    </source>
</evidence>
<comment type="function">
    <text evidence="12 16">F(1)F(0) ATP synthase produces ATP from ADP in the presence of a proton or sodium gradient. F-type ATPases consist of two structural domains, F(1) containing the extramembraneous catalytic core and F(0) containing the membrane proton channel, linked together by a central stalk and a peripheral stalk. During catalysis, ATP synthesis in the catalytic domain of F(1) is coupled via a rotary mechanism of the central stalk subunits to proton translocation.</text>
</comment>
<comment type="subcellular location">
    <subcellularLocation>
        <location evidence="16">Cell membrane</location>
        <topology evidence="16">Single-pass membrane protein</topology>
    </subcellularLocation>
    <subcellularLocation>
        <location evidence="15">Endomembrane system</location>
        <topology evidence="15">Single-pass membrane protein</topology>
    </subcellularLocation>
</comment>
<comment type="subunit">
    <text evidence="16">F-type ATPases have 2 components, F(1) - the catalytic core - and F(0) - the membrane proton channel. F(1) has five subunits: alpha(3), beta(3), gamma(1), delta(1), epsilon(1). F(0) has three main subunits: a(1), b(2) and c(10-14). The alpha and beta chains form an alternating ring which encloses part of the gamma chain. F(1) is attached to F(0) by a central stalk formed by the gamma and epsilon chains, while a peripheral stalk is formed by the delta and b chains.</text>
</comment>
<keyword evidence="5 16" id="KW-0138">CF(0)</keyword>
<protein>
    <recommendedName>
        <fullName evidence="16">ATP synthase subunit b</fullName>
    </recommendedName>
    <alternativeName>
        <fullName evidence="16">ATP synthase F(0) sector subunit b</fullName>
    </alternativeName>
    <alternativeName>
        <fullName evidence="16">ATPase subunit I</fullName>
    </alternativeName>
    <alternativeName>
        <fullName evidence="16">F-type ATPase subunit b</fullName>
        <shortName evidence="16">F-ATPase subunit b</shortName>
    </alternativeName>
</protein>
<keyword evidence="19" id="KW-1185">Reference proteome</keyword>
<dbReference type="EMBL" id="LR890047">
    <property type="protein sequence ID" value="CAD6512822.1"/>
    <property type="molecule type" value="Genomic_DNA"/>
</dbReference>
<dbReference type="PANTHER" id="PTHR33445:SF1">
    <property type="entry name" value="ATP SYNTHASE SUBUNIT B"/>
    <property type="match status" value="1"/>
</dbReference>
<feature type="transmembrane region" description="Helical" evidence="16">
    <location>
        <begin position="6"/>
        <end position="26"/>
    </location>
</feature>
<dbReference type="Pfam" id="PF00430">
    <property type="entry name" value="ATP-synt_B"/>
    <property type="match status" value="1"/>
</dbReference>
<dbReference type="InterPro" id="IPR050059">
    <property type="entry name" value="ATP_synthase_B_chain"/>
</dbReference>
<keyword evidence="9 16" id="KW-0406">Ion transport</keyword>
<comment type="function">
    <text evidence="13">Component of the F(0) channel, it forms part of the peripheral stalk, linking F(1) to F(0). The b'-subunit is a diverged and duplicated form of b found in plants and photosynthetic bacteria.</text>
</comment>
<dbReference type="GO" id="GO:0046933">
    <property type="term" value="F:proton-transporting ATP synthase activity, rotational mechanism"/>
    <property type="evidence" value="ECO:0007669"/>
    <property type="project" value="UniProtKB-UniRule"/>
</dbReference>
<dbReference type="RefSeq" id="WP_216782405.1">
    <property type="nucleotide sequence ID" value="NZ_LR890047.1"/>
</dbReference>
<dbReference type="HAMAP" id="MF_01398">
    <property type="entry name" value="ATP_synth_b_bprime"/>
    <property type="match status" value="1"/>
</dbReference>
<dbReference type="NCBIfam" id="NF004413">
    <property type="entry name" value="PRK05759.1-4"/>
    <property type="match status" value="1"/>
</dbReference>
<name>A0A8E4F0M4_9ENTR</name>
<keyword evidence="4" id="KW-0997">Cell inner membrane</keyword>
<evidence type="ECO:0000256" key="1">
    <source>
        <dbReference type="ARBA" id="ARBA00005513"/>
    </source>
</evidence>
<evidence type="ECO:0000256" key="7">
    <source>
        <dbReference type="ARBA" id="ARBA00022781"/>
    </source>
</evidence>
<dbReference type="GO" id="GO:0005886">
    <property type="term" value="C:plasma membrane"/>
    <property type="evidence" value="ECO:0007669"/>
    <property type="project" value="UniProtKB-SubCell"/>
</dbReference>
<dbReference type="GO" id="GO:0012505">
    <property type="term" value="C:endomembrane system"/>
    <property type="evidence" value="ECO:0007669"/>
    <property type="project" value="UniProtKB-SubCell"/>
</dbReference>
<gene>
    <name evidence="16 18" type="primary">atpF</name>
    <name evidence="18" type="ORF">PROFFT_A_06550</name>
</gene>
<evidence type="ECO:0000256" key="11">
    <source>
        <dbReference type="ARBA" id="ARBA00023310"/>
    </source>
</evidence>
<evidence type="ECO:0000256" key="13">
    <source>
        <dbReference type="ARBA" id="ARBA00025614"/>
    </source>
</evidence>
<keyword evidence="3 16" id="KW-1003">Cell membrane</keyword>
<dbReference type="PANTHER" id="PTHR33445">
    <property type="entry name" value="ATP SYNTHASE SUBUNIT B', CHLOROPLASTIC"/>
    <property type="match status" value="1"/>
</dbReference>
<dbReference type="AlphaFoldDB" id="A0A8E4F0M4"/>
<proteinExistence type="inferred from homology"/>
<dbReference type="GO" id="GO:0046961">
    <property type="term" value="F:proton-transporting ATPase activity, rotational mechanism"/>
    <property type="evidence" value="ECO:0007669"/>
    <property type="project" value="TreeGrafter"/>
</dbReference>
<dbReference type="InterPro" id="IPR002146">
    <property type="entry name" value="ATP_synth_b/b'su_bac/chlpt"/>
</dbReference>
<evidence type="ECO:0000256" key="16">
    <source>
        <dbReference type="HAMAP-Rule" id="MF_01398"/>
    </source>
</evidence>
<evidence type="ECO:0000256" key="14">
    <source>
        <dbReference type="ARBA" id="ARBA00026054"/>
    </source>
</evidence>
<dbReference type="FunFam" id="1.20.5.620:FF:000001">
    <property type="entry name" value="ATP synthase subunit b"/>
    <property type="match status" value="1"/>
</dbReference>
<evidence type="ECO:0000256" key="9">
    <source>
        <dbReference type="ARBA" id="ARBA00023065"/>
    </source>
</evidence>
<evidence type="ECO:0000256" key="5">
    <source>
        <dbReference type="ARBA" id="ARBA00022547"/>
    </source>
</evidence>
<comment type="similarity">
    <text evidence="1 16 17">Belongs to the ATPase B chain family.</text>
</comment>
<dbReference type="NCBIfam" id="NF004411">
    <property type="entry name" value="PRK05759.1-2"/>
    <property type="match status" value="1"/>
</dbReference>
<evidence type="ECO:0000256" key="6">
    <source>
        <dbReference type="ARBA" id="ARBA00022692"/>
    </source>
</evidence>
<dbReference type="CDD" id="cd06503">
    <property type="entry name" value="ATP-synt_Fo_b"/>
    <property type="match status" value="1"/>
</dbReference>
<dbReference type="NCBIfam" id="TIGR01144">
    <property type="entry name" value="ATP_synt_b"/>
    <property type="match status" value="1"/>
</dbReference>